<dbReference type="AlphaFoldDB" id="A0A7Y3XY40"/>
<evidence type="ECO:0000313" key="2">
    <source>
        <dbReference type="Proteomes" id="UP000528432"/>
    </source>
</evidence>
<gene>
    <name evidence="1" type="ORF">HMJ28_01835</name>
</gene>
<evidence type="ECO:0000313" key="1">
    <source>
        <dbReference type="EMBL" id="NOH15142.1"/>
    </source>
</evidence>
<name>A0A7Y3XY40_CLOCO</name>
<dbReference type="EMBL" id="JABFIF010000002">
    <property type="protein sequence ID" value="NOH15142.1"/>
    <property type="molecule type" value="Genomic_DNA"/>
</dbReference>
<reference evidence="1 2" key="1">
    <citation type="submission" date="2020-05" db="EMBL/GenBank/DDBJ databases">
        <title>Draft genome sequence of Clostridium cochlearium strain AGROS13 isolated from a sheep dairy farm in New Zealand.</title>
        <authorList>
            <person name="Gupta T.B."/>
            <person name="Jauregui R."/>
            <person name="Risson A.N."/>
            <person name="Brightwell G."/>
            <person name="Maclean P."/>
        </authorList>
    </citation>
    <scope>NUCLEOTIDE SEQUENCE [LARGE SCALE GENOMIC DNA]</scope>
    <source>
        <strain evidence="1 2">AGROS13</strain>
    </source>
</reference>
<organism evidence="1 2">
    <name type="scientific">Clostridium cochlearium</name>
    <dbReference type="NCBI Taxonomy" id="1494"/>
    <lineage>
        <taxon>Bacteria</taxon>
        <taxon>Bacillati</taxon>
        <taxon>Bacillota</taxon>
        <taxon>Clostridia</taxon>
        <taxon>Eubacteriales</taxon>
        <taxon>Clostridiaceae</taxon>
        <taxon>Clostridium</taxon>
    </lineage>
</organism>
<sequence length="76" mass="8716">MQLKEFAKYINSSALDVVTVKGKKYRVYNINPIYTIADAIKSIRSLLAKELVYFIYDQAKNGIPIETIFDKLKLVS</sequence>
<dbReference type="RefSeq" id="WP_171302748.1">
    <property type="nucleotide sequence ID" value="NZ_JABFIF010000002.1"/>
</dbReference>
<dbReference type="Proteomes" id="UP000528432">
    <property type="component" value="Unassembled WGS sequence"/>
</dbReference>
<proteinExistence type="predicted"/>
<protein>
    <submittedName>
        <fullName evidence="1">Uncharacterized protein</fullName>
    </submittedName>
</protein>
<accession>A0A7Y3XY40</accession>
<comment type="caution">
    <text evidence="1">The sequence shown here is derived from an EMBL/GenBank/DDBJ whole genome shotgun (WGS) entry which is preliminary data.</text>
</comment>